<evidence type="ECO:0000256" key="1">
    <source>
        <dbReference type="SAM" id="MobiDB-lite"/>
    </source>
</evidence>
<reference evidence="2" key="1">
    <citation type="submission" date="2020-03" db="EMBL/GenBank/DDBJ databases">
        <authorList>
            <person name="Weist P."/>
        </authorList>
    </citation>
    <scope>NUCLEOTIDE SEQUENCE</scope>
</reference>
<evidence type="ECO:0000313" key="2">
    <source>
        <dbReference type="EMBL" id="CAB1446580.1"/>
    </source>
</evidence>
<dbReference type="AlphaFoldDB" id="A0A9N7VDV2"/>
<dbReference type="Proteomes" id="UP001153269">
    <property type="component" value="Unassembled WGS sequence"/>
</dbReference>
<sequence length="247" mass="27368">MKMKSLRLGPPGHRPAGFPEARRELDELESSSGCFQPTGCFQPSGCFQPCGCSGSGDLPLCLLNPAQHRGPLNDSSLRVCQHPALISPLGSHFEQKCTCKISCNKVHITDHRPKWTRRRRRRREDVSVFQRDSSQTELDLWCQSISLQLGARHTRGRSAIPVSGSVLHLSAEIPEDRPGLRSVHISPGPLSGTACESRRTTAERWSQIQESDPRVRSKSRNSPPRSGDVSGMFMIGSNSLIRAHRET</sequence>
<comment type="caution">
    <text evidence="2">The sequence shown here is derived from an EMBL/GenBank/DDBJ whole genome shotgun (WGS) entry which is preliminary data.</text>
</comment>
<keyword evidence="3" id="KW-1185">Reference proteome</keyword>
<dbReference type="EMBL" id="CADEAL010003920">
    <property type="protein sequence ID" value="CAB1446580.1"/>
    <property type="molecule type" value="Genomic_DNA"/>
</dbReference>
<organism evidence="2 3">
    <name type="scientific">Pleuronectes platessa</name>
    <name type="common">European plaice</name>
    <dbReference type="NCBI Taxonomy" id="8262"/>
    <lineage>
        <taxon>Eukaryota</taxon>
        <taxon>Metazoa</taxon>
        <taxon>Chordata</taxon>
        <taxon>Craniata</taxon>
        <taxon>Vertebrata</taxon>
        <taxon>Euteleostomi</taxon>
        <taxon>Actinopterygii</taxon>
        <taxon>Neopterygii</taxon>
        <taxon>Teleostei</taxon>
        <taxon>Neoteleostei</taxon>
        <taxon>Acanthomorphata</taxon>
        <taxon>Carangaria</taxon>
        <taxon>Pleuronectiformes</taxon>
        <taxon>Pleuronectoidei</taxon>
        <taxon>Pleuronectidae</taxon>
        <taxon>Pleuronectes</taxon>
    </lineage>
</organism>
<feature type="region of interest" description="Disordered" evidence="1">
    <location>
        <begin position="178"/>
        <end position="247"/>
    </location>
</feature>
<accession>A0A9N7VDV2</accession>
<proteinExistence type="predicted"/>
<protein>
    <submittedName>
        <fullName evidence="2">Uncharacterized protein</fullName>
    </submittedName>
</protein>
<gene>
    <name evidence="2" type="ORF">PLEPLA_LOCUS34305</name>
</gene>
<name>A0A9N7VDV2_PLEPL</name>
<evidence type="ECO:0000313" key="3">
    <source>
        <dbReference type="Proteomes" id="UP001153269"/>
    </source>
</evidence>